<reference evidence="1 2" key="1">
    <citation type="submission" date="2015-09" db="EMBL/GenBank/DDBJ databases">
        <authorList>
            <consortium name="Pathogen Informatics"/>
        </authorList>
    </citation>
    <scope>NUCLEOTIDE SEQUENCE [LARGE SCALE GENOMIC DNA]</scope>
    <source>
        <strain evidence="1 2">2789STDY5608866</strain>
    </source>
</reference>
<proteinExistence type="predicted"/>
<name>A0A173WMS4_9FIRM</name>
<organism evidence="1 2">
    <name type="scientific">Dorea longicatena</name>
    <dbReference type="NCBI Taxonomy" id="88431"/>
    <lineage>
        <taxon>Bacteria</taxon>
        <taxon>Bacillati</taxon>
        <taxon>Bacillota</taxon>
        <taxon>Clostridia</taxon>
        <taxon>Lachnospirales</taxon>
        <taxon>Lachnospiraceae</taxon>
        <taxon>Dorea</taxon>
    </lineage>
</organism>
<evidence type="ECO:0000313" key="1">
    <source>
        <dbReference type="EMBL" id="CUN40802.1"/>
    </source>
</evidence>
<protein>
    <submittedName>
        <fullName evidence="1">Uncharacterized protein</fullName>
    </submittedName>
</protein>
<evidence type="ECO:0000313" key="2">
    <source>
        <dbReference type="Proteomes" id="UP000095439"/>
    </source>
</evidence>
<dbReference type="Proteomes" id="UP000095439">
    <property type="component" value="Unassembled WGS sequence"/>
</dbReference>
<gene>
    <name evidence="1" type="ORF">ERS852423_00358</name>
</gene>
<dbReference type="EMBL" id="CYYY01000001">
    <property type="protein sequence ID" value="CUN40802.1"/>
    <property type="molecule type" value="Genomic_DNA"/>
</dbReference>
<dbReference type="RefSeq" id="WP_008396705.1">
    <property type="nucleotide sequence ID" value="NZ_CABIWY010000001.1"/>
</dbReference>
<dbReference type="AlphaFoldDB" id="A0A173WMS4"/>
<accession>A0A173WMS4</accession>
<sequence length="207" mass="24262">MEDESIQKDEEKLKSLLETLKKNDENVPEELLKTKYKKPYRELKDSIKEVADQISGRRIRQDIVIKNDDAGQVLIKQIQEMLEEKRRAGTGKELGRTLYKEYSVEKFLQVVEEIRIAVWNLWIPYWQQHCCLYAAPECFDEDGPPPKIYNDLTKEFLVDQEQNIWEKKPEWESEQRMIITAGACHILAEGLRNKEEADGMQSSDTNG</sequence>